<reference evidence="3 4" key="1">
    <citation type="submission" date="2018-05" db="EMBL/GenBank/DDBJ databases">
        <title>Genetic diversity of glacier-inhabiting Cryobacterium bacteria in China and description of Cryobacterium mengkeensis sp. nov. and Arthrobacter glacialis sp. nov.</title>
        <authorList>
            <person name="Liu Q."/>
            <person name="Xin Y.-H."/>
        </authorList>
    </citation>
    <scope>NUCLEOTIDE SEQUENCE [LARGE SCALE GENOMIC DNA]</scope>
    <source>
        <strain evidence="3 4">GP3</strain>
    </source>
</reference>
<keyword evidence="1" id="KW-0732">Signal</keyword>
<dbReference type="RefSeq" id="WP_146213078.1">
    <property type="nucleotide sequence ID" value="NZ_JACBZZ010000001.1"/>
</dbReference>
<proteinExistence type="predicted"/>
<gene>
    <name evidence="3" type="ORF">CVS29_15625</name>
</gene>
<dbReference type="Pfam" id="PF04069">
    <property type="entry name" value="OpuAC"/>
    <property type="match status" value="1"/>
</dbReference>
<name>A0A2V3DNM6_9MICC</name>
<dbReference type="InterPro" id="IPR007210">
    <property type="entry name" value="ABC_Gly_betaine_transp_sub-bd"/>
</dbReference>
<dbReference type="EMBL" id="QHLZ01000012">
    <property type="protein sequence ID" value="PXA64367.1"/>
    <property type="molecule type" value="Genomic_DNA"/>
</dbReference>
<dbReference type="CDD" id="cd13606">
    <property type="entry name" value="PBP2_ProX_like"/>
    <property type="match status" value="1"/>
</dbReference>
<dbReference type="PROSITE" id="PS51257">
    <property type="entry name" value="PROKAR_LIPOPROTEIN"/>
    <property type="match status" value="1"/>
</dbReference>
<sequence>MRKRLIATLSACLLLGTLTACTPEPIVSVPSASMSTDVPALRIEPLISPSGVNAQEGELVGHAYAAALKAAGIKAEVGTTPGSAQDAWSNLIAGSIDIVPAYSRELLSAAVPSVAPETPADVLSALQEVLPESISVLDPAKAIVGDSLVVTAETAEKYQLKTIADLTKVCNKLLLGGTADFQNSGRGLVGLGTDYNCVPKKFVVLKPLFDGSRDDVLWALLRDDIQVADIHISAPAIDDNSLVVLTDTKKLFLEQNIVPLVSNSKVSAAAQGILNKVSAALTTDELANLNRLAQDRHFANSSEAAAAWLIQVGLVKAGS</sequence>
<dbReference type="GO" id="GO:0043190">
    <property type="term" value="C:ATP-binding cassette (ABC) transporter complex"/>
    <property type="evidence" value="ECO:0007669"/>
    <property type="project" value="InterPro"/>
</dbReference>
<accession>A0A2V3DNM6</accession>
<evidence type="ECO:0000259" key="2">
    <source>
        <dbReference type="Pfam" id="PF04069"/>
    </source>
</evidence>
<feature type="domain" description="ABC-type glycine betaine transport system substrate-binding" evidence="2">
    <location>
        <begin position="48"/>
        <end position="310"/>
    </location>
</feature>
<dbReference type="AlphaFoldDB" id="A0A2V3DNM6"/>
<dbReference type="SMR" id="A0A2V3DNM6"/>
<protein>
    <submittedName>
        <fullName evidence="3">Glycine/betaine ABC transporter substrate-binding protein</fullName>
    </submittedName>
</protein>
<dbReference type="Gene3D" id="3.40.190.120">
    <property type="entry name" value="Osmoprotection protein (prox), domain 2"/>
    <property type="match status" value="1"/>
</dbReference>
<dbReference type="Proteomes" id="UP000246303">
    <property type="component" value="Unassembled WGS sequence"/>
</dbReference>
<dbReference type="OrthoDB" id="9781705at2"/>
<evidence type="ECO:0000313" key="4">
    <source>
        <dbReference type="Proteomes" id="UP000246303"/>
    </source>
</evidence>
<feature type="signal peptide" evidence="1">
    <location>
        <begin position="1"/>
        <end position="22"/>
    </location>
</feature>
<keyword evidence="4" id="KW-1185">Reference proteome</keyword>
<dbReference type="SUPFAM" id="SSF53850">
    <property type="entry name" value="Periplasmic binding protein-like II"/>
    <property type="match status" value="1"/>
</dbReference>
<feature type="chain" id="PRO_5038731574" evidence="1">
    <location>
        <begin position="23"/>
        <end position="319"/>
    </location>
</feature>
<organism evidence="3 4">
    <name type="scientific">Arthrobacter psychrochitiniphilus</name>
    <dbReference type="NCBI Taxonomy" id="291045"/>
    <lineage>
        <taxon>Bacteria</taxon>
        <taxon>Bacillati</taxon>
        <taxon>Actinomycetota</taxon>
        <taxon>Actinomycetes</taxon>
        <taxon>Micrococcales</taxon>
        <taxon>Micrococcaceae</taxon>
        <taxon>Arthrobacter</taxon>
    </lineage>
</organism>
<dbReference type="Gene3D" id="3.40.190.10">
    <property type="entry name" value="Periplasmic binding protein-like II"/>
    <property type="match status" value="1"/>
</dbReference>
<evidence type="ECO:0000313" key="3">
    <source>
        <dbReference type="EMBL" id="PXA64367.1"/>
    </source>
</evidence>
<comment type="caution">
    <text evidence="3">The sequence shown here is derived from an EMBL/GenBank/DDBJ whole genome shotgun (WGS) entry which is preliminary data.</text>
</comment>
<evidence type="ECO:0000256" key="1">
    <source>
        <dbReference type="SAM" id="SignalP"/>
    </source>
</evidence>
<dbReference type="GO" id="GO:0022857">
    <property type="term" value="F:transmembrane transporter activity"/>
    <property type="evidence" value="ECO:0007669"/>
    <property type="project" value="InterPro"/>
</dbReference>